<dbReference type="EMBL" id="LR796508">
    <property type="protein sequence ID" value="CAB4148418.1"/>
    <property type="molecule type" value="Genomic_DNA"/>
</dbReference>
<evidence type="ECO:0000313" key="1">
    <source>
        <dbReference type="EMBL" id="CAB4148418.1"/>
    </source>
</evidence>
<name>A0A6J5MP63_9CAUD</name>
<reference evidence="1" key="1">
    <citation type="submission" date="2020-04" db="EMBL/GenBank/DDBJ databases">
        <authorList>
            <person name="Chiriac C."/>
            <person name="Salcher M."/>
            <person name="Ghai R."/>
            <person name="Kavagutti S V."/>
        </authorList>
    </citation>
    <scope>NUCLEOTIDE SEQUENCE</scope>
</reference>
<organism evidence="1">
    <name type="scientific">uncultured Caudovirales phage</name>
    <dbReference type="NCBI Taxonomy" id="2100421"/>
    <lineage>
        <taxon>Viruses</taxon>
        <taxon>Duplodnaviria</taxon>
        <taxon>Heunggongvirae</taxon>
        <taxon>Uroviricota</taxon>
        <taxon>Caudoviricetes</taxon>
        <taxon>Peduoviridae</taxon>
        <taxon>Maltschvirus</taxon>
        <taxon>Maltschvirus maltsch</taxon>
    </lineage>
</organism>
<gene>
    <name evidence="1" type="ORF">UFOVP528_1</name>
</gene>
<protein>
    <submittedName>
        <fullName evidence="1">Uncharacterized protein</fullName>
    </submittedName>
</protein>
<proteinExistence type="predicted"/>
<feature type="non-terminal residue" evidence="1">
    <location>
        <position position="246"/>
    </location>
</feature>
<sequence length="246" mass="25181">MADKKISELTTIATVDNAADLFPIVDSSAAETKKITPTALKSALALNNVDNTADASKPISSATQTALDAKQATLVSGTNIKTINSTSILGSGNIAISSAVAWGGVTGTLSNQTDLQTALDGKVDENIAITGATKTKITYDSKGLVTSGADATTADIASSTDKRYLTDAQLTVVGNTSGTNTGDNATNSQYSGLAASKEDVSNKSTSVTTDQASNTKYPSVKSVYDWAVGLFATITNLALKTDKLIV</sequence>
<accession>A0A6J5MP63</accession>